<evidence type="ECO:0000313" key="4">
    <source>
        <dbReference type="Proteomes" id="UP000636453"/>
    </source>
</evidence>
<gene>
    <name evidence="3" type="ORF">GCM10007167_00770</name>
</gene>
<organism evidence="3 4">
    <name type="scientific">Vulcaniibacterium thermophilum</name>
    <dbReference type="NCBI Taxonomy" id="1169913"/>
    <lineage>
        <taxon>Bacteria</taxon>
        <taxon>Pseudomonadati</taxon>
        <taxon>Pseudomonadota</taxon>
        <taxon>Gammaproteobacteria</taxon>
        <taxon>Lysobacterales</taxon>
        <taxon>Lysobacteraceae</taxon>
        <taxon>Vulcaniibacterium</taxon>
    </lineage>
</organism>
<feature type="domain" description="DUF5979" evidence="2">
    <location>
        <begin position="77"/>
        <end position="136"/>
    </location>
</feature>
<dbReference type="RefSeq" id="WP_146471719.1">
    <property type="nucleotide sequence ID" value="NZ_BNCF01000001.1"/>
</dbReference>
<evidence type="ECO:0000259" key="2">
    <source>
        <dbReference type="Pfam" id="PF19407"/>
    </source>
</evidence>
<proteinExistence type="predicted"/>
<reference evidence="3" key="2">
    <citation type="submission" date="2020-09" db="EMBL/GenBank/DDBJ databases">
        <authorList>
            <person name="Sun Q."/>
            <person name="Kim S."/>
        </authorList>
    </citation>
    <scope>NUCLEOTIDE SEQUENCE</scope>
    <source>
        <strain evidence="3">KCTC 32020</strain>
    </source>
</reference>
<dbReference type="InterPro" id="IPR046022">
    <property type="entry name" value="DUF5979"/>
</dbReference>
<evidence type="ECO:0000256" key="1">
    <source>
        <dbReference type="SAM" id="SignalP"/>
    </source>
</evidence>
<dbReference type="AlphaFoldDB" id="A0A918YV28"/>
<dbReference type="OrthoDB" id="6057634at2"/>
<keyword evidence="1" id="KW-0732">Signal</keyword>
<feature type="chain" id="PRO_5037437791" description="DUF5979 domain-containing protein" evidence="1">
    <location>
        <begin position="33"/>
        <end position="289"/>
    </location>
</feature>
<name>A0A918YV28_9GAMM</name>
<dbReference type="Pfam" id="PF19407">
    <property type="entry name" value="DUF5979"/>
    <property type="match status" value="1"/>
</dbReference>
<sequence length="289" mass="30649">MKNNHPSLHAAIRRLLPAIGLAACALAAPALAQTATTVDPNHGTIVVKKFYDANANGVRDAYEPWLSSWPMTLNGPGVSASTRLTTATWSGLPGGATYTVEESMPVETNWVRSAPATHPVSVTVVPCKTVTVKFGNYCLKGSGGRTPGFWSNRNGEAKLADGGTMAPELNLLSSLNLVDAAGNAFDPTGYEQFRTWLLGSTAVNMAYKLSSHLAAMTLNVEGGYVNGSSTFLPCQCTIDELLEDANAALTDPAATREQLEQLKNWLDQLNNGAAVVSPTPCKRTFATTY</sequence>
<dbReference type="EMBL" id="BNCF01000001">
    <property type="protein sequence ID" value="GHE24875.1"/>
    <property type="molecule type" value="Genomic_DNA"/>
</dbReference>
<accession>A0A918YV28</accession>
<feature type="signal peptide" evidence="1">
    <location>
        <begin position="1"/>
        <end position="32"/>
    </location>
</feature>
<dbReference type="Proteomes" id="UP000636453">
    <property type="component" value="Unassembled WGS sequence"/>
</dbReference>
<reference evidence="3" key="1">
    <citation type="journal article" date="2014" name="Int. J. Syst. Evol. Microbiol.">
        <title>Complete genome sequence of Corynebacterium casei LMG S-19264T (=DSM 44701T), isolated from a smear-ripened cheese.</title>
        <authorList>
            <consortium name="US DOE Joint Genome Institute (JGI-PGF)"/>
            <person name="Walter F."/>
            <person name="Albersmeier A."/>
            <person name="Kalinowski J."/>
            <person name="Ruckert C."/>
        </authorList>
    </citation>
    <scope>NUCLEOTIDE SEQUENCE</scope>
    <source>
        <strain evidence="3">KCTC 32020</strain>
    </source>
</reference>
<comment type="caution">
    <text evidence="3">The sequence shown here is derived from an EMBL/GenBank/DDBJ whole genome shotgun (WGS) entry which is preliminary data.</text>
</comment>
<evidence type="ECO:0000313" key="3">
    <source>
        <dbReference type="EMBL" id="GHE24875.1"/>
    </source>
</evidence>
<keyword evidence="4" id="KW-1185">Reference proteome</keyword>
<protein>
    <recommendedName>
        <fullName evidence="2">DUF5979 domain-containing protein</fullName>
    </recommendedName>
</protein>